<dbReference type="CDD" id="cd07067">
    <property type="entry name" value="HP_PGM_like"/>
    <property type="match status" value="1"/>
</dbReference>
<accession>A0A345ZQG4</accession>
<dbReference type="KEGG" id="ptaw:DW352_00690"/>
<organism evidence="1 2">
    <name type="scientific">Pseudolabrys taiwanensis</name>
    <dbReference type="NCBI Taxonomy" id="331696"/>
    <lineage>
        <taxon>Bacteria</taxon>
        <taxon>Pseudomonadati</taxon>
        <taxon>Pseudomonadota</taxon>
        <taxon>Alphaproteobacteria</taxon>
        <taxon>Hyphomicrobiales</taxon>
        <taxon>Xanthobacteraceae</taxon>
        <taxon>Pseudolabrys</taxon>
    </lineage>
</organism>
<reference evidence="1 2" key="1">
    <citation type="submission" date="2018-07" db="EMBL/GenBank/DDBJ databases">
        <authorList>
            <person name="Quirk P.G."/>
            <person name="Krulwich T.A."/>
        </authorList>
    </citation>
    <scope>NUCLEOTIDE SEQUENCE [LARGE SCALE GENOMIC DNA]</scope>
    <source>
        <strain evidence="1 2">CC-BB4</strain>
    </source>
</reference>
<dbReference type="EMBL" id="CP031417">
    <property type="protein sequence ID" value="AXK79161.1"/>
    <property type="molecule type" value="Genomic_DNA"/>
</dbReference>
<sequence>MDDLARALVERGRKDAGRIGAFMAAHALMPDRVLVSPAARTQESWKYLSVALKPAPAATTVERLYDATPHAILAAIKDVPASAHTLMVVGHNPGLQEVALMLIASGDIEARERLHEKLPTAGLVIIDFAFDDWGKLHPESGRLERFVSPKTLDAAAH</sequence>
<protein>
    <submittedName>
        <fullName evidence="1">Histidine phosphatase family protein</fullName>
    </submittedName>
</protein>
<evidence type="ECO:0000313" key="2">
    <source>
        <dbReference type="Proteomes" id="UP000254889"/>
    </source>
</evidence>
<dbReference type="InterPro" id="IPR013078">
    <property type="entry name" value="His_Pase_superF_clade-1"/>
</dbReference>
<dbReference type="SUPFAM" id="SSF53254">
    <property type="entry name" value="Phosphoglycerate mutase-like"/>
    <property type="match status" value="1"/>
</dbReference>
<dbReference type="AlphaFoldDB" id="A0A345ZQG4"/>
<keyword evidence="2" id="KW-1185">Reference proteome</keyword>
<dbReference type="Proteomes" id="UP000254889">
    <property type="component" value="Chromosome"/>
</dbReference>
<gene>
    <name evidence="1" type="ORF">DW352_00690</name>
</gene>
<name>A0A345ZQG4_9HYPH</name>
<evidence type="ECO:0000313" key="1">
    <source>
        <dbReference type="EMBL" id="AXK79161.1"/>
    </source>
</evidence>
<dbReference type="OrthoDB" id="9810154at2"/>
<dbReference type="InterPro" id="IPR029033">
    <property type="entry name" value="His_PPase_superfam"/>
</dbReference>
<proteinExistence type="predicted"/>
<dbReference type="Gene3D" id="3.40.50.1240">
    <property type="entry name" value="Phosphoglycerate mutase-like"/>
    <property type="match status" value="1"/>
</dbReference>